<comment type="caution">
    <text evidence="3">The sequence shown here is derived from an EMBL/GenBank/DDBJ whole genome shotgun (WGS) entry which is preliminary data.</text>
</comment>
<feature type="transmembrane region" description="Helical" evidence="1">
    <location>
        <begin position="63"/>
        <end position="85"/>
    </location>
</feature>
<dbReference type="Pfam" id="PF18145">
    <property type="entry name" value="SAVED"/>
    <property type="match status" value="1"/>
</dbReference>
<feature type="transmembrane region" description="Helical" evidence="1">
    <location>
        <begin position="23"/>
        <end position="43"/>
    </location>
</feature>
<reference evidence="4" key="1">
    <citation type="submission" date="2016-07" db="EMBL/GenBank/DDBJ databases">
        <authorList>
            <person name="Florea S."/>
            <person name="Webb J.S."/>
            <person name="Jaromczyk J."/>
            <person name="Schardl C.L."/>
        </authorList>
    </citation>
    <scope>NUCLEOTIDE SEQUENCE [LARGE SCALE GENOMIC DNA]</scope>
    <source>
        <strain evidence="4">IPB1</strain>
    </source>
</reference>
<dbReference type="Proteomes" id="UP000093366">
    <property type="component" value="Unassembled WGS sequence"/>
</dbReference>
<evidence type="ECO:0000256" key="1">
    <source>
        <dbReference type="SAM" id="Phobius"/>
    </source>
</evidence>
<sequence>MKDVILDFLYVIAQRRLSAARKLMQVGLAVAVAALGVGSLVFSMSYNGIVLTADTKGSAVAPFLINILLVIGELALVSGIALEVYQQFFGEGSSAKRAKSIDLRSLSKGSAPKLSTEFSNTIEASGTRESLFLQQKTDESLEDWLDRSTQALTNFAQTELVELNQHESEHPLAIGAIAHIPHCFTLGFLVANRRLVNYYCWDRDSKKEEKSRWVDTRDKRTRGQSTSEGIKHFLSERIDDEKEVKRLGLSIELSIKSDPEVFLEKTELDAVCQIKLPKQYIGNLFSEKEQVKIISEIRDLINNQLLKKYSNVEELHITITAQNSFIIRFAADLNQNHIPSSIKIYHFENNSYPWCFNLSPNCDELSFTVFKSN</sequence>
<name>A0A1C0TIQ1_9GAMM</name>
<dbReference type="NCBIfam" id="NF033611">
    <property type="entry name" value="SAVED"/>
    <property type="match status" value="1"/>
</dbReference>
<organism evidence="3 4">
    <name type="scientific">Pseudoalteromonas luteoviolacea</name>
    <dbReference type="NCBI Taxonomy" id="43657"/>
    <lineage>
        <taxon>Bacteria</taxon>
        <taxon>Pseudomonadati</taxon>
        <taxon>Pseudomonadota</taxon>
        <taxon>Gammaproteobacteria</taxon>
        <taxon>Alteromonadales</taxon>
        <taxon>Pseudoalteromonadaceae</taxon>
        <taxon>Pseudoalteromonas</taxon>
    </lineage>
</organism>
<dbReference type="InterPro" id="IPR040836">
    <property type="entry name" value="SAVED"/>
</dbReference>
<accession>A0A1C0TIQ1</accession>
<feature type="domain" description="SMODS-associated and fused to various effectors" evidence="2">
    <location>
        <begin position="164"/>
        <end position="357"/>
    </location>
</feature>
<evidence type="ECO:0000259" key="2">
    <source>
        <dbReference type="Pfam" id="PF18145"/>
    </source>
</evidence>
<gene>
    <name evidence="3" type="ORF">A7985_25060</name>
</gene>
<evidence type="ECO:0000313" key="4">
    <source>
        <dbReference type="Proteomes" id="UP000093366"/>
    </source>
</evidence>
<protein>
    <recommendedName>
        <fullName evidence="2">SMODS-associated and fused to various effectors domain-containing protein</fullName>
    </recommendedName>
</protein>
<keyword evidence="1" id="KW-0812">Transmembrane</keyword>
<evidence type="ECO:0000313" key="3">
    <source>
        <dbReference type="EMBL" id="OCQ17949.1"/>
    </source>
</evidence>
<proteinExistence type="predicted"/>
<dbReference type="EMBL" id="MAUJ01000022">
    <property type="protein sequence ID" value="OCQ17949.1"/>
    <property type="molecule type" value="Genomic_DNA"/>
</dbReference>
<keyword evidence="1" id="KW-0472">Membrane</keyword>
<dbReference type="RefSeq" id="WP_065793118.1">
    <property type="nucleotide sequence ID" value="NZ_MAUJ01000022.1"/>
</dbReference>
<dbReference type="OrthoDB" id="5919079at2"/>
<keyword evidence="1" id="KW-1133">Transmembrane helix</keyword>
<dbReference type="AlphaFoldDB" id="A0A1C0TIQ1"/>